<dbReference type="PROSITE" id="PS51745">
    <property type="entry name" value="PB1"/>
    <property type="match status" value="1"/>
</dbReference>
<protein>
    <recommendedName>
        <fullName evidence="2">PB1 domain-containing protein</fullName>
    </recommendedName>
</protein>
<feature type="compositionally biased region" description="Low complexity" evidence="1">
    <location>
        <begin position="526"/>
        <end position="536"/>
    </location>
</feature>
<dbReference type="OrthoDB" id="6270329at2759"/>
<dbReference type="InterPro" id="IPR000270">
    <property type="entry name" value="PB1_dom"/>
</dbReference>
<evidence type="ECO:0000259" key="2">
    <source>
        <dbReference type="PROSITE" id="PS51745"/>
    </source>
</evidence>
<dbReference type="InterPro" id="IPR055081">
    <property type="entry name" value="NLP1-9_GAF"/>
</dbReference>
<sequence length="658" mass="72588">MDMPTPSNRAGCNSNIGSREGHSDDPYGTAAMNFDSYPEICSPSVADQLFSLLNDPAAHRMFAMWSSSMGSSPRTAGISEDMPLDTYSGLGEVVEEPSQIMSVNPTEAERTGKSSGELGSDDGAHQGSSIVPRSVVGNSLAERMLMALSLFRESLGSGALAQVWMPIEQEGYREASRHFVFSVKEEPGLHPGLPGRVFISGVPEWTSSVRYYNRPEYLRMEHALHHDAVNLKATKDSSNQKFFTENQKFAFTEILDVLRAICHAHMLPLALTWVPASNGIDGDYVVGKDTANHSQPGKAILHIHESACYVNDAKMQGFLQACAKRHLEKGQGIAGRALISNLPFFSPDIREYSIEDYPLAHHARKFGLHAAVAIRLRSTYTGNDDYILEFFLPVNCRGSGEQQMLLNNLSSTMQRICRSLRTVYEAEVDKVNACAPAEFRRTNESCLPTGHTESSSHGDQPITGASFQDTSLVNKSGVMEPELAEQVQSSSTRHAEKKRSTAEKNISLDVLRKYFSGSLKDAAKSLGDSSSGSASSHPTFKQNTRRAREDKTSPALTVKATYNGDTVRFKFLPSMGWYHLLEEIAKRFKLPTGAFQLKYKDDEDEWVILTNDSDLQECVDVLDSIGSCNVKLQPEQVIPWSSRRFPDDTKATTCGRLS</sequence>
<feature type="region of interest" description="Disordered" evidence="1">
    <location>
        <begin position="445"/>
        <end position="466"/>
    </location>
</feature>
<dbReference type="InterPro" id="IPR045012">
    <property type="entry name" value="NLP"/>
</dbReference>
<feature type="region of interest" description="Disordered" evidence="1">
    <location>
        <begin position="100"/>
        <end position="130"/>
    </location>
</feature>
<comment type="caution">
    <text evidence="3">The sequence shown here is derived from an EMBL/GenBank/DDBJ whole genome shotgun (WGS) entry which is preliminary data.</text>
</comment>
<dbReference type="GO" id="GO:0003700">
    <property type="term" value="F:DNA-binding transcription factor activity"/>
    <property type="evidence" value="ECO:0007669"/>
    <property type="project" value="InterPro"/>
</dbReference>
<feature type="compositionally biased region" description="Polar residues" evidence="1">
    <location>
        <begin position="1"/>
        <end position="17"/>
    </location>
</feature>
<dbReference type="EMBL" id="SPHZ02000011">
    <property type="protein sequence ID" value="KAF0891801.1"/>
    <property type="molecule type" value="Genomic_DNA"/>
</dbReference>
<evidence type="ECO:0000313" key="3">
    <source>
        <dbReference type="EMBL" id="KAF0891801.1"/>
    </source>
</evidence>
<dbReference type="Pfam" id="PF22922">
    <property type="entry name" value="GAF_NLP"/>
    <property type="match status" value="1"/>
</dbReference>
<evidence type="ECO:0000256" key="1">
    <source>
        <dbReference type="SAM" id="MobiDB-lite"/>
    </source>
</evidence>
<dbReference type="SUPFAM" id="SSF54277">
    <property type="entry name" value="CAD &amp; PB1 domains"/>
    <property type="match status" value="1"/>
</dbReference>
<dbReference type="InterPro" id="IPR053793">
    <property type="entry name" value="PB1-like"/>
</dbReference>
<feature type="region of interest" description="Disordered" evidence="1">
    <location>
        <begin position="1"/>
        <end position="27"/>
    </location>
</feature>
<accession>A0A6G1BVK2</accession>
<dbReference type="AlphaFoldDB" id="A0A6G1BVK2"/>
<feature type="domain" description="PB1" evidence="2">
    <location>
        <begin position="555"/>
        <end position="635"/>
    </location>
</feature>
<dbReference type="PANTHER" id="PTHR32002:SF41">
    <property type="entry name" value="PROTEIN NLP8"/>
    <property type="match status" value="1"/>
</dbReference>
<dbReference type="PANTHER" id="PTHR32002">
    <property type="entry name" value="PROTEIN NLP8"/>
    <property type="match status" value="1"/>
</dbReference>
<evidence type="ECO:0000313" key="4">
    <source>
        <dbReference type="Proteomes" id="UP000479710"/>
    </source>
</evidence>
<name>A0A6G1BVK2_9ORYZ</name>
<reference evidence="3 4" key="1">
    <citation type="submission" date="2019-11" db="EMBL/GenBank/DDBJ databases">
        <title>Whole genome sequence of Oryza granulata.</title>
        <authorList>
            <person name="Li W."/>
        </authorList>
    </citation>
    <scope>NUCLEOTIDE SEQUENCE [LARGE SCALE GENOMIC DNA]</scope>
    <source>
        <strain evidence="4">cv. Menghai</strain>
        <tissue evidence="3">Leaf</tissue>
    </source>
</reference>
<feature type="region of interest" description="Disordered" evidence="1">
    <location>
        <begin position="526"/>
        <end position="555"/>
    </location>
</feature>
<dbReference type="Gene3D" id="3.10.20.90">
    <property type="entry name" value="Phosphatidylinositol 3-kinase Catalytic Subunit, Chain A, domain 1"/>
    <property type="match status" value="1"/>
</dbReference>
<proteinExistence type="predicted"/>
<dbReference type="SMART" id="SM00666">
    <property type="entry name" value="PB1"/>
    <property type="match status" value="1"/>
</dbReference>
<dbReference type="Proteomes" id="UP000479710">
    <property type="component" value="Unassembled WGS sequence"/>
</dbReference>
<gene>
    <name evidence="3" type="ORF">E2562_010984</name>
</gene>
<feature type="compositionally biased region" description="Polar residues" evidence="1">
    <location>
        <begin position="451"/>
        <end position="466"/>
    </location>
</feature>
<dbReference type="Pfam" id="PF00564">
    <property type="entry name" value="PB1"/>
    <property type="match status" value="1"/>
</dbReference>
<organism evidence="3 4">
    <name type="scientific">Oryza meyeriana var. granulata</name>
    <dbReference type="NCBI Taxonomy" id="110450"/>
    <lineage>
        <taxon>Eukaryota</taxon>
        <taxon>Viridiplantae</taxon>
        <taxon>Streptophyta</taxon>
        <taxon>Embryophyta</taxon>
        <taxon>Tracheophyta</taxon>
        <taxon>Spermatophyta</taxon>
        <taxon>Magnoliopsida</taxon>
        <taxon>Liliopsida</taxon>
        <taxon>Poales</taxon>
        <taxon>Poaceae</taxon>
        <taxon>BOP clade</taxon>
        <taxon>Oryzoideae</taxon>
        <taxon>Oryzeae</taxon>
        <taxon>Oryzinae</taxon>
        <taxon>Oryza</taxon>
        <taxon>Oryza meyeriana</taxon>
    </lineage>
</organism>
<keyword evidence="4" id="KW-1185">Reference proteome</keyword>